<accession>A0A8S5ME02</accession>
<dbReference type="EMBL" id="BK014884">
    <property type="protein sequence ID" value="DAD80557.1"/>
    <property type="molecule type" value="Genomic_DNA"/>
</dbReference>
<evidence type="ECO:0000313" key="1">
    <source>
        <dbReference type="EMBL" id="DAD80557.1"/>
    </source>
</evidence>
<sequence length="101" mass="11064">MSFASMKHYYSGSWITENYSQGYSLANLVVAALEQGKLKEYKLTNSSGKLYAENGLILDRNGVTLPIPSVRAMYIIGNDLSISSAKGKDIKAEVEKVLGQK</sequence>
<proteinExistence type="predicted"/>
<reference evidence="1" key="1">
    <citation type="journal article" date="2021" name="Proc. Natl. Acad. Sci. U.S.A.">
        <title>A Catalog of Tens of Thousands of Viruses from Human Metagenomes Reveals Hidden Associations with Chronic Diseases.</title>
        <authorList>
            <person name="Tisza M.J."/>
            <person name="Buck C.B."/>
        </authorList>
    </citation>
    <scope>NUCLEOTIDE SEQUENCE</scope>
    <source>
        <strain evidence="1">CtYh54</strain>
    </source>
</reference>
<name>A0A8S5ME02_9CAUD</name>
<organism evidence="1">
    <name type="scientific">Siphoviridae sp. ctYh54</name>
    <dbReference type="NCBI Taxonomy" id="2826379"/>
    <lineage>
        <taxon>Viruses</taxon>
        <taxon>Duplodnaviria</taxon>
        <taxon>Heunggongvirae</taxon>
        <taxon>Uroviricota</taxon>
        <taxon>Caudoviricetes</taxon>
    </lineage>
</organism>
<protein>
    <submittedName>
        <fullName evidence="1">Uncharacterized protein</fullName>
    </submittedName>
</protein>